<evidence type="ECO:0000256" key="1">
    <source>
        <dbReference type="SAM" id="SignalP"/>
    </source>
</evidence>
<accession>A0A9K3PKC3</accession>
<proteinExistence type="predicted"/>
<dbReference type="EMBL" id="JAGRRH010000018">
    <property type="protein sequence ID" value="KAG7350922.1"/>
    <property type="molecule type" value="Genomic_DNA"/>
</dbReference>
<keyword evidence="1" id="KW-0732">Signal</keyword>
<feature type="signal peptide" evidence="1">
    <location>
        <begin position="1"/>
        <end position="18"/>
    </location>
</feature>
<reference evidence="2" key="1">
    <citation type="journal article" date="2021" name="Sci. Rep.">
        <title>Diploid genomic architecture of Nitzschia inconspicua, an elite biomass production diatom.</title>
        <authorList>
            <person name="Oliver A."/>
            <person name="Podell S."/>
            <person name="Pinowska A."/>
            <person name="Traller J.C."/>
            <person name="Smith S.R."/>
            <person name="McClure R."/>
            <person name="Beliaev A."/>
            <person name="Bohutskyi P."/>
            <person name="Hill E.A."/>
            <person name="Rabines A."/>
            <person name="Zheng H."/>
            <person name="Allen L.Z."/>
            <person name="Kuo A."/>
            <person name="Grigoriev I.V."/>
            <person name="Allen A.E."/>
            <person name="Hazlebeck D."/>
            <person name="Allen E.E."/>
        </authorList>
    </citation>
    <scope>NUCLEOTIDE SEQUENCE</scope>
    <source>
        <strain evidence="2">Hildebrandi</strain>
    </source>
</reference>
<gene>
    <name evidence="2" type="ORF">IV203_010282</name>
</gene>
<reference evidence="2" key="2">
    <citation type="submission" date="2021-04" db="EMBL/GenBank/DDBJ databases">
        <authorList>
            <person name="Podell S."/>
        </authorList>
    </citation>
    <scope>NUCLEOTIDE SEQUENCE</scope>
    <source>
        <strain evidence="2">Hildebrandi</strain>
    </source>
</reference>
<feature type="chain" id="PRO_5039889143" evidence="1">
    <location>
        <begin position="19"/>
        <end position="116"/>
    </location>
</feature>
<name>A0A9K3PKC3_9STRA</name>
<organism evidence="2 3">
    <name type="scientific">Nitzschia inconspicua</name>
    <dbReference type="NCBI Taxonomy" id="303405"/>
    <lineage>
        <taxon>Eukaryota</taxon>
        <taxon>Sar</taxon>
        <taxon>Stramenopiles</taxon>
        <taxon>Ochrophyta</taxon>
        <taxon>Bacillariophyta</taxon>
        <taxon>Bacillariophyceae</taxon>
        <taxon>Bacillariophycidae</taxon>
        <taxon>Bacillariales</taxon>
        <taxon>Bacillariaceae</taxon>
        <taxon>Nitzschia</taxon>
    </lineage>
</organism>
<dbReference type="AlphaFoldDB" id="A0A9K3PKC3"/>
<dbReference type="Proteomes" id="UP000693970">
    <property type="component" value="Unassembled WGS sequence"/>
</dbReference>
<sequence length="116" mass="12874">MTSFTALLVLISLAFVRILPTSEDCRNVVTSDITTVEVCPNRLREHGISHAIVISCSLFTPGQAVYVSPLFITAKNPVFCPKTRNQVEEHILRYGAIIFAVSIQTLLQNSKLEMKP</sequence>
<protein>
    <submittedName>
        <fullName evidence="2">Uncharacterized protein</fullName>
    </submittedName>
</protein>
<evidence type="ECO:0000313" key="3">
    <source>
        <dbReference type="Proteomes" id="UP000693970"/>
    </source>
</evidence>
<comment type="caution">
    <text evidence="2">The sequence shown here is derived from an EMBL/GenBank/DDBJ whole genome shotgun (WGS) entry which is preliminary data.</text>
</comment>
<keyword evidence="3" id="KW-1185">Reference proteome</keyword>
<evidence type="ECO:0000313" key="2">
    <source>
        <dbReference type="EMBL" id="KAG7350922.1"/>
    </source>
</evidence>